<protein>
    <submittedName>
        <fullName evidence="2">Uncharacterized protein</fullName>
    </submittedName>
</protein>
<evidence type="ECO:0000313" key="2">
    <source>
        <dbReference type="EMBL" id="PJF18999.1"/>
    </source>
</evidence>
<comment type="caution">
    <text evidence="2">The sequence shown here is derived from an EMBL/GenBank/DDBJ whole genome shotgun (WGS) entry which is preliminary data.</text>
</comment>
<gene>
    <name evidence="2" type="ORF">PSACC_01186</name>
</gene>
<sequence length="91" mass="10077">MYVDISTDVSTTAAQWSCRTGLSRVQLRGGHGTSVSVGRRYTRTVCCTRKMTTVLGPFTCSSFPKGYYRPSRLGYPNPKDYPLNPHPGLSE</sequence>
<name>A0A2H9TMQ7_9FUNG</name>
<reference evidence="2 3" key="1">
    <citation type="submission" date="2016-10" db="EMBL/GenBank/DDBJ databases">
        <title>The genome of Paramicrosporidium saccamoebae is the missing link in understanding Cryptomycota and Microsporidia evolution.</title>
        <authorList>
            <person name="Quandt C.A."/>
            <person name="Beaudet D."/>
            <person name="Corsaro D."/>
            <person name="Michel R."/>
            <person name="Corradi N."/>
            <person name="James T."/>
        </authorList>
    </citation>
    <scope>NUCLEOTIDE SEQUENCE [LARGE SCALE GENOMIC DNA]</scope>
    <source>
        <strain evidence="2 3">KSL3</strain>
    </source>
</reference>
<proteinExistence type="predicted"/>
<dbReference type="EMBL" id="MTSL01000089">
    <property type="protein sequence ID" value="PJF18999.1"/>
    <property type="molecule type" value="Genomic_DNA"/>
</dbReference>
<dbReference type="Proteomes" id="UP000240830">
    <property type="component" value="Unassembled WGS sequence"/>
</dbReference>
<feature type="region of interest" description="Disordered" evidence="1">
    <location>
        <begin position="71"/>
        <end position="91"/>
    </location>
</feature>
<organism evidence="2 3">
    <name type="scientific">Paramicrosporidium saccamoebae</name>
    <dbReference type="NCBI Taxonomy" id="1246581"/>
    <lineage>
        <taxon>Eukaryota</taxon>
        <taxon>Fungi</taxon>
        <taxon>Fungi incertae sedis</taxon>
        <taxon>Cryptomycota</taxon>
        <taxon>Cryptomycota incertae sedis</taxon>
        <taxon>Paramicrosporidium</taxon>
    </lineage>
</organism>
<keyword evidence="3" id="KW-1185">Reference proteome</keyword>
<accession>A0A2H9TMQ7</accession>
<dbReference type="AlphaFoldDB" id="A0A2H9TMQ7"/>
<evidence type="ECO:0000313" key="3">
    <source>
        <dbReference type="Proteomes" id="UP000240830"/>
    </source>
</evidence>
<evidence type="ECO:0000256" key="1">
    <source>
        <dbReference type="SAM" id="MobiDB-lite"/>
    </source>
</evidence>